<dbReference type="EMBL" id="KV428620">
    <property type="protein sequence ID" value="KZT31370.1"/>
    <property type="molecule type" value="Genomic_DNA"/>
</dbReference>
<feature type="non-terminal residue" evidence="1">
    <location>
        <position position="215"/>
    </location>
</feature>
<evidence type="ECO:0000313" key="2">
    <source>
        <dbReference type="Proteomes" id="UP000076798"/>
    </source>
</evidence>
<evidence type="ECO:0000313" key="1">
    <source>
        <dbReference type="EMBL" id="KZT31370.1"/>
    </source>
</evidence>
<protein>
    <submittedName>
        <fullName evidence="1">Uncharacterized protein</fullName>
    </submittedName>
</protein>
<dbReference type="Proteomes" id="UP000076798">
    <property type="component" value="Unassembled WGS sequence"/>
</dbReference>
<feature type="non-terminal residue" evidence="1">
    <location>
        <position position="1"/>
    </location>
</feature>
<reference evidence="1 2" key="1">
    <citation type="journal article" date="2016" name="Mol. Biol. Evol.">
        <title>Comparative Genomics of Early-Diverging Mushroom-Forming Fungi Provides Insights into the Origins of Lignocellulose Decay Capabilities.</title>
        <authorList>
            <person name="Nagy L.G."/>
            <person name="Riley R."/>
            <person name="Tritt A."/>
            <person name="Adam C."/>
            <person name="Daum C."/>
            <person name="Floudas D."/>
            <person name="Sun H."/>
            <person name="Yadav J.S."/>
            <person name="Pangilinan J."/>
            <person name="Larsson K.H."/>
            <person name="Matsuura K."/>
            <person name="Barry K."/>
            <person name="Labutti K."/>
            <person name="Kuo R."/>
            <person name="Ohm R.A."/>
            <person name="Bhattacharya S.S."/>
            <person name="Shirouzu T."/>
            <person name="Yoshinaga Y."/>
            <person name="Martin F.M."/>
            <person name="Grigoriev I.V."/>
            <person name="Hibbett D.S."/>
        </authorList>
    </citation>
    <scope>NUCLEOTIDE SEQUENCE [LARGE SCALE GENOMIC DNA]</scope>
    <source>
        <strain evidence="1 2">HHB10207 ss-3</strain>
    </source>
</reference>
<dbReference type="STRING" id="1314776.A0A165WNQ0"/>
<accession>A0A165WNQ0</accession>
<name>A0A165WNQ0_9AGAM</name>
<keyword evidence="2" id="KW-1185">Reference proteome</keyword>
<proteinExistence type="predicted"/>
<dbReference type="OrthoDB" id="3068303at2759"/>
<organism evidence="1 2">
    <name type="scientific">Sistotremastrum suecicum HHB10207 ss-3</name>
    <dbReference type="NCBI Taxonomy" id="1314776"/>
    <lineage>
        <taxon>Eukaryota</taxon>
        <taxon>Fungi</taxon>
        <taxon>Dikarya</taxon>
        <taxon>Basidiomycota</taxon>
        <taxon>Agaricomycotina</taxon>
        <taxon>Agaricomycetes</taxon>
        <taxon>Sistotremastrales</taxon>
        <taxon>Sistotremastraceae</taxon>
        <taxon>Sistotremastrum</taxon>
    </lineage>
</organism>
<gene>
    <name evidence="1" type="ORF">SISSUDRAFT_974189</name>
</gene>
<sequence length="215" mass="23876">GRSASGISVLAIHGHLLDSSLSPLALRLDSGANVSLISESFYSSILTPPKLQKGIRLRLIQLTSSTCRVKGFIQGRIFVRDSRDRLVSLDLEAYVVSGMTVPVLLGEDFQQNYELRIAHHHDSPSEVVVGNTDHMFLSSPTEKDRKDRKREAESSRILRAGQEVVIPGHHSKRVSLAGPFDEKSTWLVESNILHLPDRTRLLVPHTILNASDPYL</sequence>
<dbReference type="AlphaFoldDB" id="A0A165WNQ0"/>
<dbReference type="InterPro" id="IPR021109">
    <property type="entry name" value="Peptidase_aspartic_dom_sf"/>
</dbReference>
<dbReference type="Gene3D" id="2.40.70.10">
    <property type="entry name" value="Acid Proteases"/>
    <property type="match status" value="1"/>
</dbReference>